<name>A0A4E0QP49_9GAMM</name>
<dbReference type="AlphaFoldDB" id="A0A4E0QP49"/>
<evidence type="ECO:0000313" key="1">
    <source>
        <dbReference type="EMBL" id="TGO03019.1"/>
    </source>
</evidence>
<evidence type="ECO:0000313" key="2">
    <source>
        <dbReference type="Proteomes" id="UP000030428"/>
    </source>
</evidence>
<organism evidence="1 2">
    <name type="scientific">Candidatus Thiomargarita nelsonii</name>
    <dbReference type="NCBI Taxonomy" id="1003181"/>
    <lineage>
        <taxon>Bacteria</taxon>
        <taxon>Pseudomonadati</taxon>
        <taxon>Pseudomonadota</taxon>
        <taxon>Gammaproteobacteria</taxon>
        <taxon>Thiotrichales</taxon>
        <taxon>Thiotrichaceae</taxon>
        <taxon>Thiomargarita</taxon>
    </lineage>
</organism>
<comment type="caution">
    <text evidence="1">The sequence shown here is derived from an EMBL/GenBank/DDBJ whole genome shotgun (WGS) entry which is preliminary data.</text>
</comment>
<dbReference type="Proteomes" id="UP000030428">
    <property type="component" value="Unassembled WGS sequence"/>
</dbReference>
<protein>
    <recommendedName>
        <fullName evidence="3">Asparagine synthetase domain-containing protein</fullName>
    </recommendedName>
</protein>
<keyword evidence="2" id="KW-1185">Reference proteome</keyword>
<reference evidence="1 2" key="1">
    <citation type="journal article" date="2016" name="Front. Microbiol.">
        <title>Single-Cell (Meta-)Genomics of a Dimorphic Candidatus Thiomargarita nelsonii Reveals Genomic Plasticity.</title>
        <authorList>
            <person name="Flood B.E."/>
            <person name="Fliss P."/>
            <person name="Jones D.S."/>
            <person name="Dick G.J."/>
            <person name="Jain S."/>
            <person name="Kaster A.K."/>
            <person name="Winkel M."/>
            <person name="Mussmann M."/>
            <person name="Bailey J."/>
        </authorList>
    </citation>
    <scope>NUCLEOTIDE SEQUENCE [LARGE SCALE GENOMIC DNA]</scope>
    <source>
        <strain evidence="1">Hydrate Ridge</strain>
    </source>
</reference>
<sequence length="483" mass="56746">MYKNQYIVTKKQKSNFHNIKPVHFLNDLYIYSCLPLSTSNAQYLSTEVFLIGYILNPLKPADSNDDIVIDLAKRCKTQALFLKNIQVLSGRYILFYKNETSFIVVSDACSLRQCYFKLSEGETILTSSPKMFLDFYDYDLQINDLKRDLINLPHYKKNESLWYGDKCIDDRLRKLLPNHYLDLNNKVLKRLDLYTNILDEKNVIDYASSILKGTFAALVSRYNLVQPLTGGWDSRILLAASKEFKEKIQFYVFNRSDGSPDVWVPNKLSQKLELRFETIKPSQLRSDFISLYNQEHLFPRILPKTANIQYHYDNNRSPNIINVNGNCAEIVRCFYGYTSKKISLEMLLLFSEYPQENEFVKMELKEWLVDATEYSKNFDIPVLDLFYWEQRMGNWGALAPFEQDIAIEEISPFNNRSLIATFLKVHPIKSPDYKLFRKLIQALWADTLREPINPGENRLKKIIKGNSLMMYYVLKAKRVFRKF</sequence>
<gene>
    <name evidence="1" type="ORF">PN36_14165</name>
</gene>
<accession>A0A4E0QP49</accession>
<evidence type="ECO:0008006" key="3">
    <source>
        <dbReference type="Google" id="ProtNLM"/>
    </source>
</evidence>
<dbReference type="EMBL" id="JSZA02000048">
    <property type="protein sequence ID" value="TGO03019.1"/>
    <property type="molecule type" value="Genomic_DNA"/>
</dbReference>
<proteinExistence type="predicted"/>